<dbReference type="EMBL" id="KL198018">
    <property type="protein sequence ID" value="KDQ20150.1"/>
    <property type="molecule type" value="Genomic_DNA"/>
</dbReference>
<protein>
    <submittedName>
        <fullName evidence="1">Uncharacterized protein</fullName>
    </submittedName>
</protein>
<evidence type="ECO:0000313" key="2">
    <source>
        <dbReference type="Proteomes" id="UP000027195"/>
    </source>
</evidence>
<dbReference type="HOGENOM" id="CLU_2621707_0_0_1"/>
<proteinExistence type="predicted"/>
<dbReference type="InParanoid" id="A0A067MZL4"/>
<organism evidence="1 2">
    <name type="scientific">Botryobasidium botryosum (strain FD-172 SS1)</name>
    <dbReference type="NCBI Taxonomy" id="930990"/>
    <lineage>
        <taxon>Eukaryota</taxon>
        <taxon>Fungi</taxon>
        <taxon>Dikarya</taxon>
        <taxon>Basidiomycota</taxon>
        <taxon>Agaricomycotina</taxon>
        <taxon>Agaricomycetes</taxon>
        <taxon>Cantharellales</taxon>
        <taxon>Botryobasidiaceae</taxon>
        <taxon>Botryobasidium</taxon>
    </lineage>
</organism>
<gene>
    <name evidence="1" type="ORF">BOTBODRAFT_27563</name>
</gene>
<keyword evidence="2" id="KW-1185">Reference proteome</keyword>
<evidence type="ECO:0000313" key="1">
    <source>
        <dbReference type="EMBL" id="KDQ20150.1"/>
    </source>
</evidence>
<accession>A0A067MZL4</accession>
<dbReference type="Proteomes" id="UP000027195">
    <property type="component" value="Unassembled WGS sequence"/>
</dbReference>
<name>A0A067MZL4_BOTB1</name>
<sequence>MASYGIFEKPAAIKEKESVKPKEADVKLIVCGSGRFFGYATCDFSISQRARDISVQSRKGSEGDPVKALKSLCSPHSI</sequence>
<dbReference type="OrthoDB" id="285219at2759"/>
<dbReference type="AlphaFoldDB" id="A0A067MZL4"/>
<reference evidence="2" key="1">
    <citation type="journal article" date="2014" name="Proc. Natl. Acad. Sci. U.S.A.">
        <title>Extensive sampling of basidiomycete genomes demonstrates inadequacy of the white-rot/brown-rot paradigm for wood decay fungi.</title>
        <authorList>
            <person name="Riley R."/>
            <person name="Salamov A.A."/>
            <person name="Brown D.W."/>
            <person name="Nagy L.G."/>
            <person name="Floudas D."/>
            <person name="Held B.W."/>
            <person name="Levasseur A."/>
            <person name="Lombard V."/>
            <person name="Morin E."/>
            <person name="Otillar R."/>
            <person name="Lindquist E.A."/>
            <person name="Sun H."/>
            <person name="LaButti K.M."/>
            <person name="Schmutz J."/>
            <person name="Jabbour D."/>
            <person name="Luo H."/>
            <person name="Baker S.E."/>
            <person name="Pisabarro A.G."/>
            <person name="Walton J.D."/>
            <person name="Blanchette R.A."/>
            <person name="Henrissat B."/>
            <person name="Martin F."/>
            <person name="Cullen D."/>
            <person name="Hibbett D.S."/>
            <person name="Grigoriev I.V."/>
        </authorList>
    </citation>
    <scope>NUCLEOTIDE SEQUENCE [LARGE SCALE GENOMIC DNA]</scope>
    <source>
        <strain evidence="2">FD-172 SS1</strain>
    </source>
</reference>